<protein>
    <submittedName>
        <fullName evidence="3">DUF3040 domain-containing protein</fullName>
    </submittedName>
</protein>
<dbReference type="KEGG" id="nano:G5V58_07125"/>
<keyword evidence="2" id="KW-1133">Transmembrane helix</keyword>
<keyword evidence="2" id="KW-0812">Transmembrane</keyword>
<dbReference type="Proteomes" id="UP000502996">
    <property type="component" value="Chromosome"/>
</dbReference>
<feature type="transmembrane region" description="Helical" evidence="2">
    <location>
        <begin position="69"/>
        <end position="87"/>
    </location>
</feature>
<keyword evidence="2" id="KW-0472">Membrane</keyword>
<keyword evidence="4" id="KW-1185">Reference proteome</keyword>
<evidence type="ECO:0000313" key="4">
    <source>
        <dbReference type="Proteomes" id="UP000502996"/>
    </source>
</evidence>
<dbReference type="InterPro" id="IPR021401">
    <property type="entry name" value="DUF3040"/>
</dbReference>
<feature type="compositionally biased region" description="Basic residues" evidence="1">
    <location>
        <begin position="125"/>
        <end position="134"/>
    </location>
</feature>
<sequence length="158" mass="17364">MPLSEEELRLLEQMERALVEEDPKFASTLRGTSLRRSARRRAIAAGVVFVLGIALLMGGVMIANHKVGFTIGIAGFVVMLASATVALTSMRSQHTAAAPPPGSDDPRLHHPSRGGFQVIDGGRTSRLRRPRRGGRGSAGTFMERMEERWRRRREQGGF</sequence>
<dbReference type="AlphaFoldDB" id="A0A6G6WB60"/>
<dbReference type="Pfam" id="PF11239">
    <property type="entry name" value="DUF3040"/>
    <property type="match status" value="1"/>
</dbReference>
<feature type="transmembrane region" description="Helical" evidence="2">
    <location>
        <begin position="42"/>
        <end position="63"/>
    </location>
</feature>
<name>A0A6G6WB60_9ACTN</name>
<reference evidence="3 4" key="1">
    <citation type="submission" date="2020-02" db="EMBL/GenBank/DDBJ databases">
        <title>Full genome sequence of Nocardioides sp. R-3366.</title>
        <authorList>
            <person name="Im W.-T."/>
        </authorList>
    </citation>
    <scope>NUCLEOTIDE SEQUENCE [LARGE SCALE GENOMIC DNA]</scope>
    <source>
        <strain evidence="3 4">R-3366</strain>
    </source>
</reference>
<evidence type="ECO:0000313" key="3">
    <source>
        <dbReference type="EMBL" id="QIG42581.1"/>
    </source>
</evidence>
<evidence type="ECO:0000256" key="2">
    <source>
        <dbReference type="SAM" id="Phobius"/>
    </source>
</evidence>
<dbReference type="EMBL" id="CP049257">
    <property type="protein sequence ID" value="QIG42581.1"/>
    <property type="molecule type" value="Genomic_DNA"/>
</dbReference>
<gene>
    <name evidence="3" type="ORF">G5V58_07125</name>
</gene>
<proteinExistence type="predicted"/>
<feature type="region of interest" description="Disordered" evidence="1">
    <location>
        <begin position="92"/>
        <end position="158"/>
    </location>
</feature>
<evidence type="ECO:0000256" key="1">
    <source>
        <dbReference type="SAM" id="MobiDB-lite"/>
    </source>
</evidence>
<organism evidence="3 4">
    <name type="scientific">Nocardioides anomalus</name>
    <dbReference type="NCBI Taxonomy" id="2712223"/>
    <lineage>
        <taxon>Bacteria</taxon>
        <taxon>Bacillati</taxon>
        <taxon>Actinomycetota</taxon>
        <taxon>Actinomycetes</taxon>
        <taxon>Propionibacteriales</taxon>
        <taxon>Nocardioidaceae</taxon>
        <taxon>Nocardioides</taxon>
    </lineage>
</organism>
<accession>A0A6G6WB60</accession>
<dbReference type="RefSeq" id="WP_165230376.1">
    <property type="nucleotide sequence ID" value="NZ_CP049257.1"/>
</dbReference>